<organism evidence="5">
    <name type="scientific">Bicosoecida sp. CB-2014</name>
    <dbReference type="NCBI Taxonomy" id="1486930"/>
    <lineage>
        <taxon>Eukaryota</taxon>
        <taxon>Sar</taxon>
        <taxon>Stramenopiles</taxon>
        <taxon>Bigyra</taxon>
        <taxon>Opalozoa</taxon>
        <taxon>Bicosoecida</taxon>
    </lineage>
</organism>
<dbReference type="PANTHER" id="PTHR45942">
    <property type="entry name" value="PROTEIN PHOSPATASE 3 REGULATORY SUBUNIT B ALPHA ISOFORM TYPE 1"/>
    <property type="match status" value="1"/>
</dbReference>
<reference evidence="5" key="1">
    <citation type="submission" date="2021-01" db="EMBL/GenBank/DDBJ databases">
        <authorList>
            <person name="Corre E."/>
            <person name="Pelletier E."/>
            <person name="Niang G."/>
            <person name="Scheremetjew M."/>
            <person name="Finn R."/>
            <person name="Kale V."/>
            <person name="Holt S."/>
            <person name="Cochrane G."/>
            <person name="Meng A."/>
            <person name="Brown T."/>
            <person name="Cohen L."/>
        </authorList>
    </citation>
    <scope>NUCLEOTIDE SEQUENCE</scope>
    <source>
        <strain evidence="5">Ms1</strain>
    </source>
</reference>
<accession>A0A7S1CJD2</accession>
<proteinExistence type="predicted"/>
<keyword evidence="2" id="KW-0677">Repeat</keyword>
<dbReference type="Gene3D" id="1.10.238.10">
    <property type="entry name" value="EF-hand"/>
    <property type="match status" value="1"/>
</dbReference>
<evidence type="ECO:0000259" key="4">
    <source>
        <dbReference type="PROSITE" id="PS50222"/>
    </source>
</evidence>
<dbReference type="PROSITE" id="PS00018">
    <property type="entry name" value="EF_HAND_1"/>
    <property type="match status" value="2"/>
</dbReference>
<evidence type="ECO:0000313" key="5">
    <source>
        <dbReference type="EMBL" id="CAD8918765.1"/>
    </source>
</evidence>
<dbReference type="SMART" id="SM00054">
    <property type="entry name" value="EFh"/>
    <property type="match status" value="2"/>
</dbReference>
<protein>
    <recommendedName>
        <fullName evidence="4">EF-hand domain-containing protein</fullName>
    </recommendedName>
</protein>
<dbReference type="InterPro" id="IPR011992">
    <property type="entry name" value="EF-hand-dom_pair"/>
</dbReference>
<feature type="domain" description="EF-hand" evidence="4">
    <location>
        <begin position="147"/>
        <end position="182"/>
    </location>
</feature>
<dbReference type="AlphaFoldDB" id="A0A7S1CJD2"/>
<keyword evidence="3" id="KW-0106">Calcium</keyword>
<sequence>MGNAAAVEGGINTRIQRLYVFSDKDKMALEKTFHAMGPDEHGFVTKQVVLDNVPVELTLSPLCRPALDVIVNRRIKKLGARDADYANKVTEHDYLMFLSLFSAREVAARKIEVMFEVFDGNGDGFVDKDELIVMWKRLQGAAFTDDQYLARAEAVMAQADADADGRLSIREFASMVSGSDVLAYMTAFA</sequence>
<dbReference type="PROSITE" id="PS50222">
    <property type="entry name" value="EF_HAND_2"/>
    <property type="match status" value="2"/>
</dbReference>
<dbReference type="GO" id="GO:0005509">
    <property type="term" value="F:calcium ion binding"/>
    <property type="evidence" value="ECO:0007669"/>
    <property type="project" value="InterPro"/>
</dbReference>
<dbReference type="SUPFAM" id="SSF47473">
    <property type="entry name" value="EF-hand"/>
    <property type="match status" value="1"/>
</dbReference>
<name>A0A7S1CJD2_9STRA</name>
<dbReference type="CDD" id="cd00051">
    <property type="entry name" value="EFh"/>
    <property type="match status" value="1"/>
</dbReference>
<dbReference type="EMBL" id="HBFS01017857">
    <property type="protein sequence ID" value="CAD8918765.1"/>
    <property type="molecule type" value="Transcribed_RNA"/>
</dbReference>
<dbReference type="InterPro" id="IPR002048">
    <property type="entry name" value="EF_hand_dom"/>
</dbReference>
<dbReference type="Pfam" id="PF13499">
    <property type="entry name" value="EF-hand_7"/>
    <property type="match status" value="1"/>
</dbReference>
<keyword evidence="1" id="KW-0479">Metal-binding</keyword>
<evidence type="ECO:0000256" key="1">
    <source>
        <dbReference type="ARBA" id="ARBA00022723"/>
    </source>
</evidence>
<evidence type="ECO:0000256" key="3">
    <source>
        <dbReference type="ARBA" id="ARBA00022837"/>
    </source>
</evidence>
<gene>
    <name evidence="5" type="ORF">BSP0115_LOCUS12027</name>
</gene>
<evidence type="ECO:0000256" key="2">
    <source>
        <dbReference type="ARBA" id="ARBA00022737"/>
    </source>
</evidence>
<feature type="domain" description="EF-hand" evidence="4">
    <location>
        <begin position="106"/>
        <end position="141"/>
    </location>
</feature>
<dbReference type="InterPro" id="IPR018247">
    <property type="entry name" value="EF_Hand_1_Ca_BS"/>
</dbReference>